<protein>
    <recommendedName>
        <fullName evidence="3">CMP/dCMP-type deaminase domain-containing protein</fullName>
    </recommendedName>
</protein>
<feature type="domain" description="CMP/dCMP-type deaminase" evidence="3">
    <location>
        <begin position="48"/>
        <end position="179"/>
    </location>
</feature>
<dbReference type="GO" id="GO:0004126">
    <property type="term" value="F:cytidine deaminase activity"/>
    <property type="evidence" value="ECO:0007669"/>
    <property type="project" value="InterPro"/>
</dbReference>
<dbReference type="EMBL" id="LAZR01040739">
    <property type="protein sequence ID" value="KKL13743.1"/>
    <property type="molecule type" value="Genomic_DNA"/>
</dbReference>
<dbReference type="GO" id="GO:0055086">
    <property type="term" value="P:nucleobase-containing small molecule metabolic process"/>
    <property type="evidence" value="ECO:0007669"/>
    <property type="project" value="UniProtKB-ARBA"/>
</dbReference>
<feature type="domain" description="CMP/dCMP-type deaminase" evidence="3">
    <location>
        <begin position="202"/>
        <end position="312"/>
    </location>
</feature>
<proteinExistence type="inferred from homology"/>
<dbReference type="PANTHER" id="PTHR11644">
    <property type="entry name" value="CYTIDINE DEAMINASE"/>
    <property type="match status" value="1"/>
</dbReference>
<dbReference type="InterPro" id="IPR002125">
    <property type="entry name" value="CMP_dCMP_dom"/>
</dbReference>
<gene>
    <name evidence="4" type="ORF">LCGC14_2522720</name>
</gene>
<name>A0A0F9DPA3_9ZZZZ</name>
<dbReference type="Pfam" id="PF08211">
    <property type="entry name" value="dCMP_cyt_deam_2"/>
    <property type="match status" value="1"/>
</dbReference>
<dbReference type="Gene3D" id="3.40.140.10">
    <property type="entry name" value="Cytidine Deaminase, domain 2"/>
    <property type="match status" value="2"/>
</dbReference>
<dbReference type="GO" id="GO:0008270">
    <property type="term" value="F:zinc ion binding"/>
    <property type="evidence" value="ECO:0007669"/>
    <property type="project" value="InterPro"/>
</dbReference>
<sequence length="312" mass="34991">MTDRQKQFMKHLNLFPKQVRDILRTVPMQAGWLNAQQCAELIKNLGIDLEELMVRLLPLAKIYAVAPVSRFQVGAVAMAGAEGNADQIELYLGANMEFMHQTLNQTIHAEQSATMHAWHRGAQLLHAVAVSESPCGYCRQFLNEFEKNDKMVVITPARKNFTYRKTPLSDLLPEAFGPFDLNNQSGLMPNTSPDRRLRLKVAAEDRIVSEALLAAERSYAPYTKNFAGCAMQSVTGEIYSGRYVESAAYNPSLTPLQSAILCMNMDTVEEDRSIYRVVLVEKPTAVTQRKSVELLLGSWAPGINLEYFEAEE</sequence>
<dbReference type="GO" id="GO:0072527">
    <property type="term" value="P:pyrimidine-containing compound metabolic process"/>
    <property type="evidence" value="ECO:0007669"/>
    <property type="project" value="UniProtKB-ARBA"/>
</dbReference>
<dbReference type="GO" id="GO:0005829">
    <property type="term" value="C:cytosol"/>
    <property type="evidence" value="ECO:0007669"/>
    <property type="project" value="TreeGrafter"/>
</dbReference>
<reference evidence="4" key="1">
    <citation type="journal article" date="2015" name="Nature">
        <title>Complex archaea that bridge the gap between prokaryotes and eukaryotes.</title>
        <authorList>
            <person name="Spang A."/>
            <person name="Saw J.H."/>
            <person name="Jorgensen S.L."/>
            <person name="Zaremba-Niedzwiedzka K."/>
            <person name="Martijn J."/>
            <person name="Lind A.E."/>
            <person name="van Eijk R."/>
            <person name="Schleper C."/>
            <person name="Guy L."/>
            <person name="Ettema T.J."/>
        </authorList>
    </citation>
    <scope>NUCLEOTIDE SEQUENCE</scope>
</reference>
<comment type="caution">
    <text evidence="4">The sequence shown here is derived from an EMBL/GenBank/DDBJ whole genome shotgun (WGS) entry which is preliminary data.</text>
</comment>
<dbReference type="InterPro" id="IPR013171">
    <property type="entry name" value="Cyd/dCyd_deaminase_Zn-bd"/>
</dbReference>
<organism evidence="4">
    <name type="scientific">marine sediment metagenome</name>
    <dbReference type="NCBI Taxonomy" id="412755"/>
    <lineage>
        <taxon>unclassified sequences</taxon>
        <taxon>metagenomes</taxon>
        <taxon>ecological metagenomes</taxon>
    </lineage>
</organism>
<evidence type="ECO:0000256" key="2">
    <source>
        <dbReference type="ARBA" id="ARBA00011738"/>
    </source>
</evidence>
<dbReference type="AlphaFoldDB" id="A0A0F9DPA3"/>
<evidence type="ECO:0000313" key="4">
    <source>
        <dbReference type="EMBL" id="KKL13743.1"/>
    </source>
</evidence>
<dbReference type="NCBIfam" id="NF006537">
    <property type="entry name" value="PRK09027.1"/>
    <property type="match status" value="1"/>
</dbReference>
<dbReference type="SUPFAM" id="SSF53927">
    <property type="entry name" value="Cytidine deaminase-like"/>
    <property type="match status" value="2"/>
</dbReference>
<comment type="subunit">
    <text evidence="2">Homodimer.</text>
</comment>
<evidence type="ECO:0000256" key="1">
    <source>
        <dbReference type="ARBA" id="ARBA00006576"/>
    </source>
</evidence>
<dbReference type="InterPro" id="IPR016193">
    <property type="entry name" value="Cytidine_deaminase-like"/>
</dbReference>
<dbReference type="CDD" id="cd01283">
    <property type="entry name" value="cytidine_deaminase"/>
    <property type="match status" value="2"/>
</dbReference>
<dbReference type="PROSITE" id="PS51747">
    <property type="entry name" value="CYT_DCMP_DEAMINASES_2"/>
    <property type="match status" value="2"/>
</dbReference>
<dbReference type="Pfam" id="PF00383">
    <property type="entry name" value="dCMP_cyt_deam_1"/>
    <property type="match status" value="1"/>
</dbReference>
<accession>A0A0F9DPA3</accession>
<comment type="similarity">
    <text evidence="1">Belongs to the cytidine and deoxycytidylate deaminase family.</text>
</comment>
<dbReference type="InterPro" id="IPR050202">
    <property type="entry name" value="Cyt/Deoxycyt_deaminase"/>
</dbReference>
<evidence type="ECO:0000259" key="3">
    <source>
        <dbReference type="PROSITE" id="PS51747"/>
    </source>
</evidence>
<dbReference type="PANTHER" id="PTHR11644:SF2">
    <property type="entry name" value="CYTIDINE DEAMINASE"/>
    <property type="match status" value="1"/>
</dbReference>
<dbReference type="PIRSF" id="PIRSF006334">
    <property type="entry name" value="Cdd_plus_pseudo"/>
    <property type="match status" value="1"/>
</dbReference>